<dbReference type="RefSeq" id="WP_225324937.1">
    <property type="nucleotide sequence ID" value="NZ_JAEKMV010000020.1"/>
</dbReference>
<organism evidence="1 2">
    <name type="scientific">Mycobacterium intracellulare</name>
    <dbReference type="NCBI Taxonomy" id="1767"/>
    <lineage>
        <taxon>Bacteria</taxon>
        <taxon>Bacillati</taxon>
        <taxon>Actinomycetota</taxon>
        <taxon>Actinomycetes</taxon>
        <taxon>Mycobacteriales</taxon>
        <taxon>Mycobacteriaceae</taxon>
        <taxon>Mycobacterium</taxon>
        <taxon>Mycobacterium avium complex (MAC)</taxon>
    </lineage>
</organism>
<evidence type="ECO:0000313" key="1">
    <source>
        <dbReference type="EMBL" id="MDV7013689.1"/>
    </source>
</evidence>
<protein>
    <submittedName>
        <fullName evidence="1">Uncharacterized protein</fullName>
    </submittedName>
</protein>
<proteinExistence type="predicted"/>
<dbReference type="AlphaFoldDB" id="A0AAE4RGM6"/>
<evidence type="ECO:0000313" key="2">
    <source>
        <dbReference type="Proteomes" id="UP001187143"/>
    </source>
</evidence>
<dbReference type="EMBL" id="JAWLLD010000016">
    <property type="protein sequence ID" value="MDV7013689.1"/>
    <property type="molecule type" value="Genomic_DNA"/>
</dbReference>
<sequence>MRTAVTDTDSVGVAADSTDKWRRDHERRAARAAVDPRYYGMMPRGVRLRANMIRAGLSA</sequence>
<accession>A0AAE4RGM6</accession>
<gene>
    <name evidence="1" type="ORF">R4F53_15480</name>
</gene>
<dbReference type="Proteomes" id="UP001187143">
    <property type="component" value="Unassembled WGS sequence"/>
</dbReference>
<reference evidence="1" key="1">
    <citation type="submission" date="2023-10" db="EMBL/GenBank/DDBJ databases">
        <title>Characterization and genome sequence of Mycobacterium intracellulare ABSURDO, a novel pathogenic isolate with three colony morphotypes that vary in growth and acid-fastness.</title>
        <authorList>
            <person name="Jude B.A."/>
            <person name="Robinson R.T."/>
        </authorList>
    </citation>
    <scope>NUCLEOTIDE SEQUENCE</scope>
    <source>
        <strain evidence="1">ABSURDO Component B</strain>
    </source>
</reference>
<name>A0AAE4RGM6_MYCIT</name>
<comment type="caution">
    <text evidence="1">The sequence shown here is derived from an EMBL/GenBank/DDBJ whole genome shotgun (WGS) entry which is preliminary data.</text>
</comment>